<dbReference type="Proteomes" id="UP000007490">
    <property type="component" value="Chromosome"/>
</dbReference>
<reference evidence="2" key="1">
    <citation type="submission" date="2011-02" db="EMBL/GenBank/DDBJ databases">
        <title>Complete sequence of Methanobacterium sp. AL-21.</title>
        <authorList>
            <consortium name="US DOE Joint Genome Institute"/>
            <person name="Lucas S."/>
            <person name="Copeland A."/>
            <person name="Lapidus A."/>
            <person name="Cheng J.-F."/>
            <person name="Goodwin L."/>
            <person name="Pitluck S."/>
            <person name="Chertkov O."/>
            <person name="Detter J.C."/>
            <person name="Han C."/>
            <person name="Tapia R."/>
            <person name="Land M."/>
            <person name="Hauser L."/>
            <person name="Kyrpides N."/>
            <person name="Ivanova N."/>
            <person name="Mikhailova N."/>
            <person name="Pagani I."/>
            <person name="Cadillo-Quiroz H."/>
            <person name="Imachi H."/>
            <person name="Zinder S."/>
            <person name="Liu W."/>
            <person name="Woyke T."/>
        </authorList>
    </citation>
    <scope>NUCLEOTIDE SEQUENCE [LARGE SCALE GENOMIC DNA]</scope>
    <source>
        <strain evidence="2">AL-21</strain>
    </source>
</reference>
<dbReference type="HOGENOM" id="CLU_1830607_0_0_2"/>
<evidence type="ECO:0000313" key="1">
    <source>
        <dbReference type="EMBL" id="ADZ09321.1"/>
    </source>
</evidence>
<proteinExistence type="predicted"/>
<keyword evidence="2" id="KW-1185">Reference proteome</keyword>
<dbReference type="KEGG" id="mel:Metbo_1076"/>
<evidence type="ECO:0000313" key="2">
    <source>
        <dbReference type="Proteomes" id="UP000007490"/>
    </source>
</evidence>
<gene>
    <name evidence="1" type="ordered locus">Metbo_1076</name>
</gene>
<dbReference type="EMBL" id="CP002551">
    <property type="protein sequence ID" value="ADZ09321.1"/>
    <property type="molecule type" value="Genomic_DNA"/>
</dbReference>
<dbReference type="GeneID" id="10277525"/>
<accession>F0T5S8</accession>
<organism evidence="1 2">
    <name type="scientific">Methanobacterium lacus (strain AL-21)</name>
    <dbReference type="NCBI Taxonomy" id="877455"/>
    <lineage>
        <taxon>Archaea</taxon>
        <taxon>Methanobacteriati</taxon>
        <taxon>Methanobacteriota</taxon>
        <taxon>Methanomada group</taxon>
        <taxon>Methanobacteria</taxon>
        <taxon>Methanobacteriales</taxon>
        <taxon>Methanobacteriaceae</taxon>
        <taxon>Methanobacterium</taxon>
    </lineage>
</organism>
<dbReference type="AlphaFoldDB" id="F0T5S8"/>
<reference evidence="1 2" key="2">
    <citation type="journal article" date="2014" name="Int. J. Syst. Evol. Microbiol.">
        <title>Methanobacterium paludis sp. nov. and a novel strain of Methanobacterium lacus isolated from northern peatlands.</title>
        <authorList>
            <person name="Cadillo-Quiroz H."/>
            <person name="Brauer S.L."/>
            <person name="Goodson N."/>
            <person name="Yavitt J.B."/>
            <person name="Zinder S.H."/>
        </authorList>
    </citation>
    <scope>NUCLEOTIDE SEQUENCE [LARGE SCALE GENOMIC DNA]</scope>
    <source>
        <strain evidence="1 2">AL-21</strain>
    </source>
</reference>
<sequence length="140" mass="15754" precursor="true">MYNEQKKSIWIIIPVILWTLILVSNISTVAAVNTEMDPISPITCKQGDVVGITAQLWIKGEFWNNPLIGEEVTFCIYDGNLKILFYETTKTNWINGKAGVEVNTKNFEPENYILSVYYFGNTGLLNFDPCGTDSKFSVTA</sequence>
<protein>
    <submittedName>
        <fullName evidence="1">Uncharacterized protein</fullName>
    </submittedName>
</protein>
<name>F0T5S8_METLA</name>
<dbReference type="RefSeq" id="WP_013644672.1">
    <property type="nucleotide sequence ID" value="NC_015216.1"/>
</dbReference>